<keyword evidence="2" id="KW-0542">Nucleomorph</keyword>
<evidence type="ECO:0000256" key="1">
    <source>
        <dbReference type="SAM" id="Phobius"/>
    </source>
</evidence>
<feature type="transmembrane region" description="Helical" evidence="1">
    <location>
        <begin position="15"/>
        <end position="34"/>
    </location>
</feature>
<dbReference type="InterPro" id="IPR009083">
    <property type="entry name" value="TFIIA_a-hlx"/>
</dbReference>
<proteinExistence type="predicted"/>
<evidence type="ECO:0000313" key="3">
    <source>
        <dbReference type="Proteomes" id="UP000243425"/>
    </source>
</evidence>
<keyword evidence="1" id="KW-0472">Membrane</keyword>
<dbReference type="PANTHER" id="PTHR10966">
    <property type="entry name" value="TRANSCRIPTION INITIATION FACTOR IIA SUBUNIT 2"/>
    <property type="match status" value="1"/>
</dbReference>
<evidence type="ECO:0000313" key="2">
    <source>
        <dbReference type="EMBL" id="ABA27167.1"/>
    </source>
</evidence>
<keyword evidence="1" id="KW-0812">Transmembrane</keyword>
<dbReference type="Proteomes" id="UP000243425">
    <property type="component" value="Nucleomorph 1"/>
</dbReference>
<dbReference type="EMBL" id="DQ158856">
    <property type="protein sequence ID" value="ABA27167.1"/>
    <property type="molecule type" value="Genomic_DNA"/>
</dbReference>
<dbReference type="GeneID" id="5788343"/>
<name>Q3LWJ9_BIGNA</name>
<dbReference type="Gene3D" id="1.10.287.190">
    <property type="entry name" value="Transcription factor IIA gamma subunit, alpha-helical domain"/>
    <property type="match status" value="1"/>
</dbReference>
<gene>
    <name evidence="2" type="primary">tfIIA-gamma</name>
</gene>
<geneLocation type="nucleomorph" evidence="2"/>
<dbReference type="AlphaFoldDB" id="Q3LWJ9"/>
<accession>Q3LWJ9</accession>
<sequence>MKKAYSFKSVFDYFTIYRSSKIGISLISVLIELYKKRKIRTALIFRILNMYDQYINFLLKKKVCNTAKIKGVVEEYSNIDKIWYLTSLDFKFKTGLTIQRKKVRYLSHINISREKCYVMLIEKT</sequence>
<reference evidence="2 3" key="1">
    <citation type="journal article" date="2006" name="Proc. Natl. Acad. Sci. U.S.A.">
        <title>Complete nucleotide sequence of the chlorarachniophyte nucleomorph: nature's smallest nucleus.</title>
        <authorList>
            <person name="Gilson P.R."/>
            <person name="Su V."/>
            <person name="Slamovits C.H."/>
            <person name="Reith M.E."/>
            <person name="Keeling P.J."/>
            <person name="McFadden G.I."/>
        </authorList>
    </citation>
    <scope>NUCLEOTIDE SEQUENCE [LARGE SCALE GENOMIC DNA]</scope>
    <source>
        <strain evidence="3">CCMP621</strain>
    </source>
</reference>
<organism evidence="2 3">
    <name type="scientific">Bigelowiella natans</name>
    <name type="common">Pedinomonas minutissima</name>
    <name type="synonym">Chlorarachnion sp. (strain CCMP621)</name>
    <dbReference type="NCBI Taxonomy" id="227086"/>
    <lineage>
        <taxon>Eukaryota</taxon>
        <taxon>Sar</taxon>
        <taxon>Rhizaria</taxon>
        <taxon>Cercozoa</taxon>
        <taxon>Chlorarachniophyceae</taxon>
        <taxon>Bigelowiella</taxon>
    </lineage>
</organism>
<keyword evidence="1" id="KW-1133">Transmembrane helix</keyword>
<dbReference type="GO" id="GO:0005672">
    <property type="term" value="C:transcription factor TFIIA complex"/>
    <property type="evidence" value="ECO:0007669"/>
    <property type="project" value="InterPro"/>
</dbReference>
<dbReference type="SUPFAM" id="SSF47396">
    <property type="entry name" value="Transcription factor IIA (TFIIA), alpha-helical domain"/>
    <property type="match status" value="1"/>
</dbReference>
<dbReference type="GO" id="GO:0006367">
    <property type="term" value="P:transcription initiation at RNA polymerase II promoter"/>
    <property type="evidence" value="ECO:0007669"/>
    <property type="project" value="InterPro"/>
</dbReference>
<dbReference type="RefSeq" id="XP_001712779.1">
    <property type="nucleotide sequence ID" value="XM_001712727.1"/>
</dbReference>
<protein>
    <submittedName>
        <fullName evidence="2">TFIIA subunit gamma</fullName>
    </submittedName>
</protein>
<dbReference type="InterPro" id="IPR003194">
    <property type="entry name" value="TFIIA_gsu"/>
</dbReference>